<evidence type="ECO:0000313" key="2">
    <source>
        <dbReference type="Proteomes" id="UP000253606"/>
    </source>
</evidence>
<gene>
    <name evidence="1" type="ORF">ACPOL_2256</name>
</gene>
<accession>A0A2Z5FXX7</accession>
<sequence length="71" mass="7820">MTDNQQNPVINLITADIRGNARPDGSPTSDCKRLTIPAWYLQSSKLLDFKSIPQPGAHATLVQGPFDPQSW</sequence>
<dbReference type="KEGG" id="abas:ACPOL_2256"/>
<proteinExistence type="predicted"/>
<dbReference type="EMBL" id="CP030840">
    <property type="protein sequence ID" value="AXC11580.1"/>
    <property type="molecule type" value="Genomic_DNA"/>
</dbReference>
<organism evidence="1 2">
    <name type="scientific">Acidisarcina polymorpha</name>
    <dbReference type="NCBI Taxonomy" id="2211140"/>
    <lineage>
        <taxon>Bacteria</taxon>
        <taxon>Pseudomonadati</taxon>
        <taxon>Acidobacteriota</taxon>
        <taxon>Terriglobia</taxon>
        <taxon>Terriglobales</taxon>
        <taxon>Acidobacteriaceae</taxon>
        <taxon>Acidisarcina</taxon>
    </lineage>
</organism>
<dbReference type="Proteomes" id="UP000253606">
    <property type="component" value="Chromosome"/>
</dbReference>
<keyword evidence="2" id="KW-1185">Reference proteome</keyword>
<name>A0A2Z5FXX7_9BACT</name>
<dbReference type="AlphaFoldDB" id="A0A2Z5FXX7"/>
<reference evidence="1 2" key="1">
    <citation type="journal article" date="2018" name="Front. Microbiol.">
        <title>Hydrolytic Capabilities as a Key to Environmental Success: Chitinolytic and Cellulolytic Acidobacteria From Acidic Sub-arctic Soils and Boreal Peatlands.</title>
        <authorList>
            <person name="Belova S.E."/>
            <person name="Ravin N.V."/>
            <person name="Pankratov T.A."/>
            <person name="Rakitin A.L."/>
            <person name="Ivanova A.A."/>
            <person name="Beletsky A.V."/>
            <person name="Mardanov A.V."/>
            <person name="Sinninghe Damste J.S."/>
            <person name="Dedysh S.N."/>
        </authorList>
    </citation>
    <scope>NUCLEOTIDE SEQUENCE [LARGE SCALE GENOMIC DNA]</scope>
    <source>
        <strain evidence="1 2">SBC82</strain>
    </source>
</reference>
<evidence type="ECO:0000313" key="1">
    <source>
        <dbReference type="EMBL" id="AXC11580.1"/>
    </source>
</evidence>
<protein>
    <submittedName>
        <fullName evidence="1">Uncharacterized protein</fullName>
    </submittedName>
</protein>